<dbReference type="EMBL" id="AP023177">
    <property type="protein sequence ID" value="BCF95104.1"/>
    <property type="molecule type" value="Genomic_DNA"/>
</dbReference>
<organism evidence="1 2">
    <name type="scientific">Paraburkholderia largidicola</name>
    <dbReference type="NCBI Taxonomy" id="3014751"/>
    <lineage>
        <taxon>Bacteria</taxon>
        <taxon>Pseudomonadati</taxon>
        <taxon>Pseudomonadota</taxon>
        <taxon>Betaproteobacteria</taxon>
        <taxon>Burkholderiales</taxon>
        <taxon>Burkholderiaceae</taxon>
        <taxon>Paraburkholderia</taxon>
    </lineage>
</organism>
<gene>
    <name evidence="1" type="ORF">PPGU16_81710</name>
</gene>
<proteinExistence type="predicted"/>
<dbReference type="Proteomes" id="UP000510888">
    <property type="component" value="Plasmid PPGU16_p2"/>
</dbReference>
<sequence>MSIRMPLLEQHPALFDLKQKPSSQFRVTLEQLRQCTSGAPAAALASHLHVAHPPVIRDAQIANERPKAEWTSIRVWCLGSFEPSVQLPAIDAR</sequence>
<keyword evidence="2" id="KW-1185">Reference proteome</keyword>
<evidence type="ECO:0000313" key="2">
    <source>
        <dbReference type="Proteomes" id="UP000510888"/>
    </source>
</evidence>
<dbReference type="AlphaFoldDB" id="A0A7I8C252"/>
<reference evidence="1 2" key="1">
    <citation type="journal article" date="2020" name="Genes (Basel)">
        <title>Genomic Comparison of Insect Gut Symbionts from Divergent Burkholderia Subclades.</title>
        <authorList>
            <person name="Takeshita K."/>
            <person name="Kikuchi Y."/>
        </authorList>
    </citation>
    <scope>NUCLEOTIDE SEQUENCE [LARGE SCALE GENOMIC DNA]</scope>
    <source>
        <strain evidence="1 2">PGU16</strain>
        <plasmid evidence="1 2">PPGU16_p2</plasmid>
    </source>
</reference>
<accession>A0A7I8C252</accession>
<protein>
    <submittedName>
        <fullName evidence="1">Uncharacterized protein</fullName>
    </submittedName>
</protein>
<keyword evidence="1" id="KW-0614">Plasmid</keyword>
<evidence type="ECO:0000313" key="1">
    <source>
        <dbReference type="EMBL" id="BCF95104.1"/>
    </source>
</evidence>
<name>A0A7I8C252_9BURK</name>
<geneLocation type="plasmid" evidence="1 2">
    <name>PPGU16_p2</name>
</geneLocation>
<dbReference type="KEGG" id="plad:PPGU16_81710"/>